<evidence type="ECO:0000313" key="4">
    <source>
        <dbReference type="EMBL" id="MDM4019301.1"/>
    </source>
</evidence>
<dbReference type="SMART" id="SM00028">
    <property type="entry name" value="TPR"/>
    <property type="match status" value="2"/>
</dbReference>
<dbReference type="RefSeq" id="WP_289167392.1">
    <property type="nucleotide sequence ID" value="NZ_JASZZN010000035.1"/>
</dbReference>
<keyword evidence="2" id="KW-0175">Coiled coil</keyword>
<sequence>MKNLVCLSITLILLGSSAFGEEPAQAFLDGLRERGYHDVAMAYLDQMANSRLASAELKSTIPYEKSLLLIDRSRKQRDPKLRAEQLDQARQWLDEFIRTQASHAKVNSARSQLGTLIVERARMQYDASEVNNDPELKTESLRLYDQSFEVFAQLQSAVKRQLDEIPKVLNTRDRKEAQLIAKRKQLRADFLQTEMYTAAIREELAELLPVGSAEQRKCLTEAAGMYDGIYKDYRTLLAGRYARLYQGRCFLRLGRTKEALGYFGEILDLSNEPEALMTLKAKALVMALETWLSPEERKYIEAIKQASRWLDETPDDRQREKEWIAIRFHLARALKMRADEAKRDQPANRLLISQSLEAAREALQLVAAESGELKQPAQELLTQLGGAEASPQEQEPDTFTAAQTVAKEAMDLIAPTSSKIASLTASLQNVQNDQEKKSFRDQIDEANRELVSAEERAIHYYQLALQLADEQTPQSNVNLVQYFLSYLYFVKGDFYDAAVVADFVARRFPNSPGARQCAKISVGSYLKLLEQASDSGTDSEFEIQRLYAVGSYMHDTWPDDPNTPQTLATLIPHLINSGAVLRAAELVRKLPESSEVRGGLELITGQSLWGKFLELQRSDAKAKTSAVPSSDESPQQGTAFDGDMKARLATLKGEAKSMILAGYERLPEEPTIDQASATAMLSLSQIYVEDQQFDRAIEILEDPTLGPLTLLKAGHAAVSNPVYAEEAYQTALRSYVASLGDGGQEKMERVNQAIESMREVVGNDEAGKRRMLGVYVTLAQDVQRRMESASSQEKNELSTIFEAFLAELSNGATEVGVLQWVGDTLATLADGFGTDDRQRALRLYQKADDSFQRVLSQGSVDHALKNQVQVRLAGIKYQLGDFQGALSLYQTSLKRDPKAINIQTAAARFLQSWGNEDPSRFEQAIEGVDPIWGWAKIAISTAQYEQFRETFYEARYELARCQIALAKSSADKSRQRLLRDARRVLNQTVTLYPNLGAWKPKYDSLIRSLGQ</sequence>
<feature type="repeat" description="TPR" evidence="1">
    <location>
        <begin position="866"/>
        <end position="899"/>
    </location>
</feature>
<keyword evidence="5" id="KW-1185">Reference proteome</keyword>
<feature type="coiled-coil region" evidence="2">
    <location>
        <begin position="429"/>
        <end position="456"/>
    </location>
</feature>
<feature type="chain" id="PRO_5046430660" description="Tetratricopeptide repeat protein" evidence="3">
    <location>
        <begin position="21"/>
        <end position="1011"/>
    </location>
</feature>
<proteinExistence type="predicted"/>
<dbReference type="PROSITE" id="PS50005">
    <property type="entry name" value="TPR"/>
    <property type="match status" value="1"/>
</dbReference>
<dbReference type="InterPro" id="IPR011990">
    <property type="entry name" value="TPR-like_helical_dom_sf"/>
</dbReference>
<keyword evidence="3" id="KW-0732">Signal</keyword>
<dbReference type="EMBL" id="JASZZN010000035">
    <property type="protein sequence ID" value="MDM4019301.1"/>
    <property type="molecule type" value="Genomic_DNA"/>
</dbReference>
<evidence type="ECO:0000256" key="1">
    <source>
        <dbReference type="PROSITE-ProRule" id="PRU00339"/>
    </source>
</evidence>
<evidence type="ECO:0000256" key="2">
    <source>
        <dbReference type="SAM" id="Coils"/>
    </source>
</evidence>
<organism evidence="4 5">
    <name type="scientific">Roseiconus lacunae</name>
    <dbReference type="NCBI Taxonomy" id="2605694"/>
    <lineage>
        <taxon>Bacteria</taxon>
        <taxon>Pseudomonadati</taxon>
        <taxon>Planctomycetota</taxon>
        <taxon>Planctomycetia</taxon>
        <taxon>Pirellulales</taxon>
        <taxon>Pirellulaceae</taxon>
        <taxon>Roseiconus</taxon>
    </lineage>
</organism>
<dbReference type="Pfam" id="PF13174">
    <property type="entry name" value="TPR_6"/>
    <property type="match status" value="1"/>
</dbReference>
<feature type="signal peptide" evidence="3">
    <location>
        <begin position="1"/>
        <end position="20"/>
    </location>
</feature>
<name>A0ABT7PSJ2_9BACT</name>
<gene>
    <name evidence="4" type="ORF">QTN89_27855</name>
</gene>
<keyword evidence="1" id="KW-0802">TPR repeat</keyword>
<protein>
    <recommendedName>
        <fullName evidence="6">Tetratricopeptide repeat protein</fullName>
    </recommendedName>
</protein>
<evidence type="ECO:0000256" key="3">
    <source>
        <dbReference type="SAM" id="SignalP"/>
    </source>
</evidence>
<dbReference type="SUPFAM" id="SSF48452">
    <property type="entry name" value="TPR-like"/>
    <property type="match status" value="2"/>
</dbReference>
<dbReference type="InterPro" id="IPR019734">
    <property type="entry name" value="TPR_rpt"/>
</dbReference>
<evidence type="ECO:0000313" key="5">
    <source>
        <dbReference type="Proteomes" id="UP001239462"/>
    </source>
</evidence>
<reference evidence="4 5" key="1">
    <citation type="submission" date="2023-06" db="EMBL/GenBank/DDBJ databases">
        <title>Roseiconus lacunae JC819 isolated from Gulf of Mannar region, Tamil Nadu.</title>
        <authorList>
            <person name="Pk S."/>
            <person name="Ch S."/>
            <person name="Ch V.R."/>
        </authorList>
    </citation>
    <scope>NUCLEOTIDE SEQUENCE [LARGE SCALE GENOMIC DNA]</scope>
    <source>
        <strain evidence="4 5">JC819</strain>
    </source>
</reference>
<dbReference type="Proteomes" id="UP001239462">
    <property type="component" value="Unassembled WGS sequence"/>
</dbReference>
<evidence type="ECO:0008006" key="6">
    <source>
        <dbReference type="Google" id="ProtNLM"/>
    </source>
</evidence>
<dbReference type="Gene3D" id="1.25.40.10">
    <property type="entry name" value="Tetratricopeptide repeat domain"/>
    <property type="match status" value="2"/>
</dbReference>
<accession>A0ABT7PSJ2</accession>
<comment type="caution">
    <text evidence="4">The sequence shown here is derived from an EMBL/GenBank/DDBJ whole genome shotgun (WGS) entry which is preliminary data.</text>
</comment>